<evidence type="ECO:0000256" key="1">
    <source>
        <dbReference type="SAM" id="MobiDB-lite"/>
    </source>
</evidence>
<dbReference type="PROSITE" id="PS50096">
    <property type="entry name" value="IQ"/>
    <property type="match status" value="1"/>
</dbReference>
<keyword evidence="3" id="KW-1185">Reference proteome</keyword>
<dbReference type="Proteomes" id="UP001209878">
    <property type="component" value="Unassembled WGS sequence"/>
</dbReference>
<organism evidence="2 3">
    <name type="scientific">Ridgeia piscesae</name>
    <name type="common">Tubeworm</name>
    <dbReference type="NCBI Taxonomy" id="27915"/>
    <lineage>
        <taxon>Eukaryota</taxon>
        <taxon>Metazoa</taxon>
        <taxon>Spiralia</taxon>
        <taxon>Lophotrochozoa</taxon>
        <taxon>Annelida</taxon>
        <taxon>Polychaeta</taxon>
        <taxon>Sedentaria</taxon>
        <taxon>Canalipalpata</taxon>
        <taxon>Sabellida</taxon>
        <taxon>Siboglinidae</taxon>
        <taxon>Ridgeia</taxon>
    </lineage>
</organism>
<comment type="caution">
    <text evidence="2">The sequence shown here is derived from an EMBL/GenBank/DDBJ whole genome shotgun (WGS) entry which is preliminary data.</text>
</comment>
<evidence type="ECO:0000313" key="2">
    <source>
        <dbReference type="EMBL" id="KAK2189579.1"/>
    </source>
</evidence>
<gene>
    <name evidence="2" type="ORF">NP493_102g04042</name>
</gene>
<dbReference type="InterPro" id="IPR000048">
    <property type="entry name" value="IQ_motif_EF-hand-BS"/>
</dbReference>
<proteinExistence type="predicted"/>
<dbReference type="PANTHER" id="PTHR14465:SF0">
    <property type="entry name" value="IQ DOMAIN-CONTAINING PROTEIN H"/>
    <property type="match status" value="1"/>
</dbReference>
<feature type="region of interest" description="Disordered" evidence="1">
    <location>
        <begin position="1"/>
        <end position="60"/>
    </location>
</feature>
<name>A0AAD9UHE5_RIDPI</name>
<accession>A0AAD9UHE5</accession>
<protein>
    <submittedName>
        <fullName evidence="2">Uncharacterized protein</fullName>
    </submittedName>
</protein>
<sequence length="320" mass="36908">MTTEDKAPSPSPDINRPSSGRKLSAEKRRTPIAVKTYEMSIHQPFPPPTTPASVPESRDKTSRFAIQHGKVVDTRQEFLSFKQHYCLSWGSIVTMLKHLERMLTNYSVPIAFINGEKLADLALEFELEKPPTVQDLLTVIVNREDVENIIRRPGRRFMGPNGLHVAATIIQAMYRRYRDRVNYLDYRRKKWAAGVIALSWIMHIKMGQVRTQLKQARTEQLDAFRRRSLEFAKRWSHIRSQRRVVIHMPSLGYSLNIRDKMTDMAICQNTQMARLCDIRDINDQSHFPAASPGFAHRCFRKTGASTMPRVNGLKIAIEIH</sequence>
<dbReference type="EMBL" id="JAODUO010000102">
    <property type="protein sequence ID" value="KAK2189579.1"/>
    <property type="molecule type" value="Genomic_DNA"/>
</dbReference>
<dbReference type="AlphaFoldDB" id="A0AAD9UHE5"/>
<dbReference type="PANTHER" id="PTHR14465">
    <property type="entry name" value="IQ DOMAIN-CONTAINING PROTEIN H"/>
    <property type="match status" value="1"/>
</dbReference>
<reference evidence="2" key="1">
    <citation type="journal article" date="2023" name="Mol. Biol. Evol.">
        <title>Third-Generation Sequencing Reveals the Adaptive Role of the Epigenome in Three Deep-Sea Polychaetes.</title>
        <authorList>
            <person name="Perez M."/>
            <person name="Aroh O."/>
            <person name="Sun Y."/>
            <person name="Lan Y."/>
            <person name="Juniper S.K."/>
            <person name="Young C.R."/>
            <person name="Angers B."/>
            <person name="Qian P.Y."/>
        </authorList>
    </citation>
    <scope>NUCLEOTIDE SEQUENCE</scope>
    <source>
        <strain evidence="2">R07B-5</strain>
    </source>
</reference>
<dbReference type="SMART" id="SM00015">
    <property type="entry name" value="IQ"/>
    <property type="match status" value="1"/>
</dbReference>
<dbReference type="InterPro" id="IPR038752">
    <property type="entry name" value="IQCH"/>
</dbReference>
<evidence type="ECO:0000313" key="3">
    <source>
        <dbReference type="Proteomes" id="UP001209878"/>
    </source>
</evidence>